<organism evidence="2 3">
    <name type="scientific">Natrinema zhouii</name>
    <dbReference type="NCBI Taxonomy" id="1710539"/>
    <lineage>
        <taxon>Archaea</taxon>
        <taxon>Methanobacteriati</taxon>
        <taxon>Methanobacteriota</taxon>
        <taxon>Stenosarchaea group</taxon>
        <taxon>Halobacteria</taxon>
        <taxon>Halobacteriales</taxon>
        <taxon>Natrialbaceae</taxon>
        <taxon>Natrinema</taxon>
    </lineage>
</organism>
<dbReference type="RefSeq" id="WP_180839644.1">
    <property type="nucleotide sequence ID" value="NZ_CP059154.1"/>
</dbReference>
<keyword evidence="3" id="KW-1185">Reference proteome</keyword>
<dbReference type="AlphaFoldDB" id="A0A7D6GN37"/>
<evidence type="ECO:0000313" key="2">
    <source>
        <dbReference type="EMBL" id="QLK24561.1"/>
    </source>
</evidence>
<dbReference type="OrthoDB" id="202242at2157"/>
<gene>
    <name evidence="2" type="ORF">HYG81_10530</name>
</gene>
<feature type="region of interest" description="Disordered" evidence="1">
    <location>
        <begin position="94"/>
        <end position="122"/>
    </location>
</feature>
<evidence type="ECO:0000256" key="1">
    <source>
        <dbReference type="SAM" id="MobiDB-lite"/>
    </source>
</evidence>
<dbReference type="EMBL" id="CP059154">
    <property type="protein sequence ID" value="QLK24561.1"/>
    <property type="molecule type" value="Genomic_DNA"/>
</dbReference>
<feature type="compositionally biased region" description="Basic and acidic residues" evidence="1">
    <location>
        <begin position="103"/>
        <end position="116"/>
    </location>
</feature>
<dbReference type="KEGG" id="nay:HYG81_10530"/>
<reference evidence="2 3" key="1">
    <citation type="submission" date="2020-07" db="EMBL/GenBank/DDBJ databases">
        <title>Natrinema (YPL30) sp. nov. and Haloterrigena xxxxxx (YPL8) sp. nov., isolated from a salt mine.</title>
        <authorList>
            <person name="Cui H."/>
        </authorList>
    </citation>
    <scope>NUCLEOTIDE SEQUENCE [LARGE SCALE GENOMIC DNA]</scope>
    <source>
        <strain evidence="2 3">YPL13</strain>
    </source>
</reference>
<proteinExistence type="predicted"/>
<name>A0A7D6GN37_9EURY</name>
<evidence type="ECO:0000313" key="3">
    <source>
        <dbReference type="Proteomes" id="UP000510869"/>
    </source>
</evidence>
<dbReference type="Proteomes" id="UP000510869">
    <property type="component" value="Chromosome"/>
</dbReference>
<sequence>MALQRMLSGDPSKSSKVYLAIGALSLIKAIAVRKDRERFRRELTDAGLFLGVGFVLHRFSRMKAQKRQELESQVPDWAADVMTSESTSRVLRSLAKQQLGGRSEPEPEPTLRDRARGVFSSR</sequence>
<protein>
    <submittedName>
        <fullName evidence="2">Uncharacterized protein</fullName>
    </submittedName>
</protein>
<dbReference type="GeneID" id="56143645"/>
<accession>A0A7D6GN37</accession>